<reference evidence="2" key="1">
    <citation type="submission" date="2022-11" db="EMBL/GenBank/DDBJ databases">
        <authorList>
            <person name="Kikuchi T."/>
        </authorList>
    </citation>
    <scope>NUCLEOTIDE SEQUENCE</scope>
    <source>
        <strain evidence="2">PS1010</strain>
    </source>
</reference>
<evidence type="ECO:0000313" key="3">
    <source>
        <dbReference type="Proteomes" id="UP001152747"/>
    </source>
</evidence>
<feature type="signal peptide" evidence="1">
    <location>
        <begin position="1"/>
        <end position="17"/>
    </location>
</feature>
<dbReference type="Proteomes" id="UP001152747">
    <property type="component" value="Unassembled WGS sequence"/>
</dbReference>
<keyword evidence="1" id="KW-0732">Signal</keyword>
<evidence type="ECO:0008006" key="4">
    <source>
        <dbReference type="Google" id="ProtNLM"/>
    </source>
</evidence>
<gene>
    <name evidence="2" type="ORF">CAMP_LOCUS5222</name>
</gene>
<evidence type="ECO:0000313" key="2">
    <source>
        <dbReference type="EMBL" id="CAI5442585.1"/>
    </source>
</evidence>
<sequence>MFSKIIVVFAIFGAALCFAPDRLAVEQANVFENAFDDAYRREGVKGIAVYFTEDFKSFNIDGNERNKTQYLEYLLNVDVQDIFFHPSIQATFDLHTKNLLISYHYGEVLYVFTLKPNRALKGGYQIKKIAPAY</sequence>
<dbReference type="EMBL" id="CANHGI010000002">
    <property type="protein sequence ID" value="CAI5442585.1"/>
    <property type="molecule type" value="Genomic_DNA"/>
</dbReference>
<accession>A0A9P1MZN5</accession>
<proteinExistence type="predicted"/>
<dbReference type="AlphaFoldDB" id="A0A9P1MZN5"/>
<organism evidence="2 3">
    <name type="scientific">Caenorhabditis angaria</name>
    <dbReference type="NCBI Taxonomy" id="860376"/>
    <lineage>
        <taxon>Eukaryota</taxon>
        <taxon>Metazoa</taxon>
        <taxon>Ecdysozoa</taxon>
        <taxon>Nematoda</taxon>
        <taxon>Chromadorea</taxon>
        <taxon>Rhabditida</taxon>
        <taxon>Rhabditina</taxon>
        <taxon>Rhabditomorpha</taxon>
        <taxon>Rhabditoidea</taxon>
        <taxon>Rhabditidae</taxon>
        <taxon>Peloderinae</taxon>
        <taxon>Caenorhabditis</taxon>
    </lineage>
</organism>
<keyword evidence="3" id="KW-1185">Reference proteome</keyword>
<comment type="caution">
    <text evidence="2">The sequence shown here is derived from an EMBL/GenBank/DDBJ whole genome shotgun (WGS) entry which is preliminary data.</text>
</comment>
<name>A0A9P1MZN5_9PELO</name>
<evidence type="ECO:0000256" key="1">
    <source>
        <dbReference type="SAM" id="SignalP"/>
    </source>
</evidence>
<feature type="chain" id="PRO_5040331222" description="DUF4783 domain-containing protein" evidence="1">
    <location>
        <begin position="18"/>
        <end position="133"/>
    </location>
</feature>
<protein>
    <recommendedName>
        <fullName evidence="4">DUF4783 domain-containing protein</fullName>
    </recommendedName>
</protein>